<evidence type="ECO:0000313" key="2">
    <source>
        <dbReference type="EMBL" id="EZA54533.1"/>
    </source>
</evidence>
<name>A0A026WEZ7_OOCBI</name>
<keyword evidence="3" id="KW-1185">Reference proteome</keyword>
<reference evidence="2 3" key="1">
    <citation type="journal article" date="2014" name="Curr. Biol.">
        <title>The genome of the clonal raider ant Cerapachys biroi.</title>
        <authorList>
            <person name="Oxley P.R."/>
            <person name="Ji L."/>
            <person name="Fetter-Pruneda I."/>
            <person name="McKenzie S.K."/>
            <person name="Li C."/>
            <person name="Hu H."/>
            <person name="Zhang G."/>
            <person name="Kronauer D.J."/>
        </authorList>
    </citation>
    <scope>NUCLEOTIDE SEQUENCE [LARGE SCALE GENOMIC DNA]</scope>
</reference>
<proteinExistence type="predicted"/>
<dbReference type="AlphaFoldDB" id="A0A026WEZ7"/>
<dbReference type="InterPro" id="IPR057191">
    <property type="entry name" value="DUF7869"/>
</dbReference>
<feature type="domain" description="DUF7869" evidence="1">
    <location>
        <begin position="351"/>
        <end position="505"/>
    </location>
</feature>
<dbReference type="PANTHER" id="PTHR10773:SF19">
    <property type="match status" value="1"/>
</dbReference>
<dbReference type="PANTHER" id="PTHR10773">
    <property type="entry name" value="DNA-DIRECTED RNA POLYMERASES I, II, AND III SUBUNIT RPABC2"/>
    <property type="match status" value="1"/>
</dbReference>
<sequence length="575" mass="67294">HKTSIKRKKNIEKWKRNLLKNYRNSGKAYESHTENKKMRSERKMKSVCGEKCKLQCSTKFTEEERKQLFFTYWNLGDIEKQRLFIANSMQVIQPKYRYIRIGGTRSQRQNNNAFYFHHNNQQVRVCKLFFKNTLDINDGPIRTVLDKKNKVANVLLESDQRGRYGKQKTVDPSVREGIKQHIDSIPKIESHYIRANTSKLFIDGSKSIADIHKDYVAKYKEKNVPFANYVLFYRVFTEEYNISFFVPKKDLCDTCTTFNNAEDKEKEHLKDNYDRHLVEKELSRAEKKADKEKSDVVVAVYDLQAVMQLPKGNVSVFYYKSKLNVFNFTIYDLKTNTCDCFVWDEANGHRGVNELGTCILQYLRKISISKHDVEIIFYSDNCAGQQKNKFMIALYLYAIRYLGIKSITHKFLIKGHTQNEGDSAHSLIERQVKRLLKSGPMYTPESFISAIRSARKTGQPFQVNELCYEDFYDIKTLASNIGPLNMTALKLSQVHILKVIRESPTSIFYKYSYSEDFKEATIIKRKKKDDGTSITLIPAFSSKPGLSQKKKDLLDLLHKNHIPKYYKAFYEYLCL</sequence>
<gene>
    <name evidence="2" type="ORF">X777_05512</name>
</gene>
<evidence type="ECO:0000313" key="3">
    <source>
        <dbReference type="Proteomes" id="UP000053097"/>
    </source>
</evidence>
<dbReference type="OMA" id="AYESHTE"/>
<evidence type="ECO:0000259" key="1">
    <source>
        <dbReference type="Pfam" id="PF25273"/>
    </source>
</evidence>
<protein>
    <recommendedName>
        <fullName evidence="1">DUF7869 domain-containing protein</fullName>
    </recommendedName>
</protein>
<accession>A0A026WEZ7</accession>
<organism evidence="2 3">
    <name type="scientific">Ooceraea biroi</name>
    <name type="common">Clonal raider ant</name>
    <name type="synonym">Cerapachys biroi</name>
    <dbReference type="NCBI Taxonomy" id="2015173"/>
    <lineage>
        <taxon>Eukaryota</taxon>
        <taxon>Metazoa</taxon>
        <taxon>Ecdysozoa</taxon>
        <taxon>Arthropoda</taxon>
        <taxon>Hexapoda</taxon>
        <taxon>Insecta</taxon>
        <taxon>Pterygota</taxon>
        <taxon>Neoptera</taxon>
        <taxon>Endopterygota</taxon>
        <taxon>Hymenoptera</taxon>
        <taxon>Apocrita</taxon>
        <taxon>Aculeata</taxon>
        <taxon>Formicoidea</taxon>
        <taxon>Formicidae</taxon>
        <taxon>Dorylinae</taxon>
        <taxon>Ooceraea</taxon>
    </lineage>
</organism>
<dbReference type="OrthoDB" id="434783at2759"/>
<dbReference type="Proteomes" id="UP000053097">
    <property type="component" value="Unassembled WGS sequence"/>
</dbReference>
<feature type="non-terminal residue" evidence="2">
    <location>
        <position position="1"/>
    </location>
</feature>
<dbReference type="Pfam" id="PF25273">
    <property type="entry name" value="DUF7869"/>
    <property type="match status" value="1"/>
</dbReference>
<dbReference type="EMBL" id="KK107242">
    <property type="protein sequence ID" value="EZA54533.1"/>
    <property type="molecule type" value="Genomic_DNA"/>
</dbReference>